<evidence type="ECO:0000313" key="1">
    <source>
        <dbReference type="EMBL" id="KAF0852303.1"/>
    </source>
</evidence>
<accession>A0A8K0AHJ4</accession>
<gene>
    <name evidence="1" type="ORF">ANDGO_01571</name>
</gene>
<comment type="caution">
    <text evidence="1">The sequence shown here is derived from an EMBL/GenBank/DDBJ whole genome shotgun (WGS) entry which is preliminary data.</text>
</comment>
<dbReference type="AlphaFoldDB" id="A0A8K0AHJ4"/>
<name>A0A8K0AHJ4_ANDGO</name>
<proteinExistence type="predicted"/>
<sequence>MSQSLYKTSTRIGVCSPVSPVLHSSPTRPSSPAKRIAFETPFFSQTTTTAYHSPKHTPQELRNPIYEKPIPVASNQYLSQFSRNCSPLRSSAKVVSTCPISATHRQFPAYEAPNHQLDSKFSATSIPVRPTSPLKIAELLPTTYNTMYHDLHEVNARAEPVGAMDPVIVKKDAQTRGNRPPIVQTASFSEEPFKTHDNRLQVPPHVTTYLQKSPTRIGFSTSNSKFFAANAE</sequence>
<keyword evidence="2" id="KW-1185">Reference proteome</keyword>
<dbReference type="EMBL" id="VRVR01000047">
    <property type="protein sequence ID" value="KAF0852303.1"/>
    <property type="molecule type" value="Genomic_DNA"/>
</dbReference>
<dbReference type="Proteomes" id="UP000799049">
    <property type="component" value="Unassembled WGS sequence"/>
</dbReference>
<reference evidence="1" key="1">
    <citation type="submission" date="2019-09" db="EMBL/GenBank/DDBJ databases">
        <title>The Mitochondrial Proteome of the Jakobid, Andalucia godoyi, a Protist With the Most Gene-Rich and Bacteria-Like Mitochondrial Genome.</title>
        <authorList>
            <person name="Gray M.W."/>
            <person name="Burger G."/>
            <person name="Derelle R."/>
            <person name="Klimes V."/>
            <person name="Leger M."/>
            <person name="Sarrasin M."/>
            <person name="Vlcek C."/>
            <person name="Roger A.J."/>
            <person name="Elias M."/>
            <person name="Lang B.F."/>
        </authorList>
    </citation>
    <scope>NUCLEOTIDE SEQUENCE</scope>
    <source>
        <strain evidence="1">And28</strain>
    </source>
</reference>
<organism evidence="1 2">
    <name type="scientific">Andalucia godoyi</name>
    <name type="common">Flagellate</name>
    <dbReference type="NCBI Taxonomy" id="505711"/>
    <lineage>
        <taxon>Eukaryota</taxon>
        <taxon>Discoba</taxon>
        <taxon>Jakobida</taxon>
        <taxon>Andalucina</taxon>
        <taxon>Andaluciidae</taxon>
        <taxon>Andalucia</taxon>
    </lineage>
</organism>
<evidence type="ECO:0000313" key="2">
    <source>
        <dbReference type="Proteomes" id="UP000799049"/>
    </source>
</evidence>
<protein>
    <submittedName>
        <fullName evidence="1">Putative mitochondrial protein</fullName>
    </submittedName>
</protein>